<dbReference type="InterPro" id="IPR011256">
    <property type="entry name" value="Reg_factor_effector_dom_sf"/>
</dbReference>
<dbReference type="Gene3D" id="3.20.80.10">
    <property type="entry name" value="Regulatory factor, effector binding domain"/>
    <property type="match status" value="1"/>
</dbReference>
<protein>
    <recommendedName>
        <fullName evidence="1">Integron-associated effector binding protein domain-containing protein</fullName>
    </recommendedName>
</protein>
<dbReference type="EMBL" id="VSSQ01056454">
    <property type="protein sequence ID" value="MPN10312.1"/>
    <property type="molecule type" value="Genomic_DNA"/>
</dbReference>
<dbReference type="AlphaFoldDB" id="A0A645F9S6"/>
<proteinExistence type="predicted"/>
<reference evidence="2" key="1">
    <citation type="submission" date="2019-08" db="EMBL/GenBank/DDBJ databases">
        <authorList>
            <person name="Kucharzyk K."/>
            <person name="Murdoch R.W."/>
            <person name="Higgins S."/>
            <person name="Loffler F."/>
        </authorList>
    </citation>
    <scope>NUCLEOTIDE SEQUENCE</scope>
</reference>
<evidence type="ECO:0000313" key="2">
    <source>
        <dbReference type="EMBL" id="MPN10312.1"/>
    </source>
</evidence>
<dbReference type="InterPro" id="IPR029441">
    <property type="entry name" value="Cass2"/>
</dbReference>
<accession>A0A645F9S6</accession>
<gene>
    <name evidence="2" type="ORF">SDC9_157607</name>
</gene>
<evidence type="ECO:0000259" key="1">
    <source>
        <dbReference type="Pfam" id="PF14526"/>
    </source>
</evidence>
<dbReference type="SUPFAM" id="SSF55136">
    <property type="entry name" value="Probable bacterial effector-binding domain"/>
    <property type="match status" value="1"/>
</dbReference>
<dbReference type="Pfam" id="PF14526">
    <property type="entry name" value="Cass2"/>
    <property type="match status" value="1"/>
</dbReference>
<feature type="domain" description="Integron-associated effector binding protein" evidence="1">
    <location>
        <begin position="5"/>
        <end position="78"/>
    </location>
</feature>
<comment type="caution">
    <text evidence="2">The sequence shown here is derived from an EMBL/GenBank/DDBJ whole genome shotgun (WGS) entry which is preliminary data.</text>
</comment>
<organism evidence="2">
    <name type="scientific">bioreactor metagenome</name>
    <dbReference type="NCBI Taxonomy" id="1076179"/>
    <lineage>
        <taxon>unclassified sequences</taxon>
        <taxon>metagenomes</taxon>
        <taxon>ecological metagenomes</taxon>
    </lineage>
</organism>
<name>A0A645F9S6_9ZZZZ</name>
<sequence>MPPTTQAEEGYPVKDFPGGRYAVLRIQGIENIMQAWQSLTAWVETSPYRPSQHQWLEEHILFRDLPIEEYVLDLYFPIQSE</sequence>